<dbReference type="EMBL" id="CABDUW010000072">
    <property type="protein sequence ID" value="VTJ56908.1"/>
    <property type="molecule type" value="Genomic_DNA"/>
</dbReference>
<gene>
    <name evidence="1" type="ORF">MONAX_5E047007</name>
</gene>
<keyword evidence="2" id="KW-1185">Reference proteome</keyword>
<dbReference type="AlphaFoldDB" id="A0A5E4AI39"/>
<sequence>MVPLGSLGTVGFVNVRSLRWDSVPSLCSEAARELGTSKEPGTTSPSGKLASRLLWPLSLPPGKLRDSLVARSWGSLGSQASLSLPPSLLSLKALLLCLSHPLQENNCPLTFLPLLPPPLPFLSDDSDSSLSEVLRYTQKVSCVWSPLALFSHFCLSLHRPLPPAHLSSACSPSSPRTLPPLRHVPPETSSCPMVPLSQGGPVASDCAGPGWSWGLGEGVRLLVAHPVLFSLLA</sequence>
<name>A0A5E4AI39_MARMO</name>
<dbReference type="Proteomes" id="UP000335636">
    <property type="component" value="Unassembled WGS sequence"/>
</dbReference>
<proteinExistence type="predicted"/>
<organism evidence="1 2">
    <name type="scientific">Marmota monax</name>
    <name type="common">Woodchuck</name>
    <dbReference type="NCBI Taxonomy" id="9995"/>
    <lineage>
        <taxon>Eukaryota</taxon>
        <taxon>Metazoa</taxon>
        <taxon>Chordata</taxon>
        <taxon>Craniata</taxon>
        <taxon>Vertebrata</taxon>
        <taxon>Euteleostomi</taxon>
        <taxon>Mammalia</taxon>
        <taxon>Eutheria</taxon>
        <taxon>Euarchontoglires</taxon>
        <taxon>Glires</taxon>
        <taxon>Rodentia</taxon>
        <taxon>Sciuromorpha</taxon>
        <taxon>Sciuridae</taxon>
        <taxon>Xerinae</taxon>
        <taxon>Marmotini</taxon>
        <taxon>Marmota</taxon>
    </lineage>
</organism>
<evidence type="ECO:0000313" key="2">
    <source>
        <dbReference type="Proteomes" id="UP000335636"/>
    </source>
</evidence>
<protein>
    <submittedName>
        <fullName evidence="1">Uncharacterized protein</fullName>
    </submittedName>
</protein>
<accession>A0A5E4AI39</accession>
<evidence type="ECO:0000313" key="1">
    <source>
        <dbReference type="EMBL" id="VTJ56908.1"/>
    </source>
</evidence>
<comment type="caution">
    <text evidence="1">The sequence shown here is derived from an EMBL/GenBank/DDBJ whole genome shotgun (WGS) entry which is preliminary data.</text>
</comment>
<reference evidence="1" key="1">
    <citation type="submission" date="2019-04" db="EMBL/GenBank/DDBJ databases">
        <authorList>
            <person name="Alioto T."/>
            <person name="Alioto T."/>
        </authorList>
    </citation>
    <scope>NUCLEOTIDE SEQUENCE [LARGE SCALE GENOMIC DNA]</scope>
</reference>